<dbReference type="Gene3D" id="3.40.50.150">
    <property type="entry name" value="Vaccinia Virus protein VP39"/>
    <property type="match status" value="1"/>
</dbReference>
<evidence type="ECO:0000256" key="1">
    <source>
        <dbReference type="SAM" id="MobiDB-lite"/>
    </source>
</evidence>
<dbReference type="RefSeq" id="WP_116707309.1">
    <property type="nucleotide sequence ID" value="NZ_QEKW01000002.1"/>
</dbReference>
<dbReference type="InterPro" id="IPR005560">
    <property type="entry name" value="Csp_YhjQ"/>
</dbReference>
<accession>A0A2U1FMA4</accession>
<evidence type="ECO:0000313" key="2">
    <source>
        <dbReference type="EMBL" id="PVZ13297.1"/>
    </source>
</evidence>
<dbReference type="Proteomes" id="UP000245639">
    <property type="component" value="Unassembled WGS sequence"/>
</dbReference>
<dbReference type="Pfam" id="PF03860">
    <property type="entry name" value="Csp"/>
    <property type="match status" value="1"/>
</dbReference>
<organism evidence="2 3">
    <name type="scientific">Actinomycetospora cinnamomea</name>
    <dbReference type="NCBI Taxonomy" id="663609"/>
    <lineage>
        <taxon>Bacteria</taxon>
        <taxon>Bacillati</taxon>
        <taxon>Actinomycetota</taxon>
        <taxon>Actinomycetes</taxon>
        <taxon>Pseudonocardiales</taxon>
        <taxon>Pseudonocardiaceae</taxon>
        <taxon>Actinomycetospora</taxon>
    </lineage>
</organism>
<dbReference type="SUPFAM" id="SSF53335">
    <property type="entry name" value="S-adenosyl-L-methionine-dependent methyltransferases"/>
    <property type="match status" value="1"/>
</dbReference>
<evidence type="ECO:0000313" key="3">
    <source>
        <dbReference type="Proteomes" id="UP000245639"/>
    </source>
</evidence>
<feature type="region of interest" description="Disordered" evidence="1">
    <location>
        <begin position="96"/>
        <end position="122"/>
    </location>
</feature>
<protein>
    <recommendedName>
        <fullName evidence="4">Leucine carboxyl methyltransferase</fullName>
    </recommendedName>
</protein>
<gene>
    <name evidence="2" type="ORF">C8D89_102447</name>
</gene>
<proteinExistence type="predicted"/>
<keyword evidence="3" id="KW-1185">Reference proteome</keyword>
<reference evidence="2 3" key="1">
    <citation type="submission" date="2018-04" db="EMBL/GenBank/DDBJ databases">
        <title>Genomic Encyclopedia of Type Strains, Phase IV (KMG-IV): sequencing the most valuable type-strain genomes for metagenomic binning, comparative biology and taxonomic classification.</title>
        <authorList>
            <person name="Goeker M."/>
        </authorList>
    </citation>
    <scope>NUCLEOTIDE SEQUENCE [LARGE SCALE GENOMIC DNA]</scope>
    <source>
        <strain evidence="2 3">DSM 45771</strain>
    </source>
</reference>
<dbReference type="AlphaFoldDB" id="A0A2U1FMA4"/>
<dbReference type="InterPro" id="IPR029063">
    <property type="entry name" value="SAM-dependent_MTases_sf"/>
</dbReference>
<dbReference type="OrthoDB" id="9800233at2"/>
<evidence type="ECO:0008006" key="4">
    <source>
        <dbReference type="Google" id="ProtNLM"/>
    </source>
</evidence>
<name>A0A2U1FMA4_9PSEU</name>
<dbReference type="Gene3D" id="1.20.1270.360">
    <property type="match status" value="1"/>
</dbReference>
<dbReference type="EMBL" id="QEKW01000002">
    <property type="protein sequence ID" value="PVZ13297.1"/>
    <property type="molecule type" value="Genomic_DNA"/>
</dbReference>
<sequence length="262" mass="27316">MTVRPELTGVPETTLWTLHNRAAEARRPGLPAADRVRTLTLSALDRAWMDAVTTDPPTPTIVTAEGLLMYFTREQALGLARDLAARFPGGQLLFDPCPRRPASRPVPGAPHRLTGEVPTGAYPAILGTSRTRGGTMTHTSEDLASIGDTAAPERVDALDALAECEQVSTACTIAMAATGGMAAETRRALDCADVCAAAHRVLVRGEGGDPVTLTAVLDAAALACDASASACGAHADHHEHCRRHAESASACADAVRALRATL</sequence>
<comment type="caution">
    <text evidence="2">The sequence shown here is derived from an EMBL/GenBank/DDBJ whole genome shotgun (WGS) entry which is preliminary data.</text>
</comment>